<sequence length="138" mass="15086">MTGARAVRASVLAVLAVLVVPVWGPRWQVNHGEVFASDAREVAVRRGQVFSLHWELAVDPGRYHRPVAPRPDPGVAVLTGVDEVPGDPDRLGDGGELYLVFRAEGRGTTELTVDNCREPCGGSADGFRERRTYRIVVR</sequence>
<keyword evidence="1" id="KW-0812">Transmembrane</keyword>
<keyword evidence="3" id="KW-1185">Reference proteome</keyword>
<organism evidence="2 3">
    <name type="scientific">Kitasatospora cineracea</name>
    <dbReference type="NCBI Taxonomy" id="88074"/>
    <lineage>
        <taxon>Bacteria</taxon>
        <taxon>Bacillati</taxon>
        <taxon>Actinomycetota</taxon>
        <taxon>Actinomycetes</taxon>
        <taxon>Kitasatosporales</taxon>
        <taxon>Streptomycetaceae</taxon>
        <taxon>Kitasatospora</taxon>
    </lineage>
</organism>
<reference evidence="2 3" key="1">
    <citation type="submission" date="2018-11" db="EMBL/GenBank/DDBJ databases">
        <title>Sequencing the genomes of 1000 actinobacteria strains.</title>
        <authorList>
            <person name="Klenk H.-P."/>
        </authorList>
    </citation>
    <scope>NUCLEOTIDE SEQUENCE [LARGE SCALE GENOMIC DNA]</scope>
    <source>
        <strain evidence="2 3">DSM 44781</strain>
    </source>
</reference>
<dbReference type="RefSeq" id="WP_123818452.1">
    <property type="nucleotide sequence ID" value="NZ_RKQG01000001.1"/>
</dbReference>
<dbReference type="AlphaFoldDB" id="A0A3N4SED1"/>
<keyword evidence="1" id="KW-1133">Transmembrane helix</keyword>
<protein>
    <recommendedName>
        <fullName evidence="4">Chagasin family peptidase inhibitor I42</fullName>
    </recommendedName>
</protein>
<dbReference type="EMBL" id="RKQG01000001">
    <property type="protein sequence ID" value="RPE34804.1"/>
    <property type="molecule type" value="Genomic_DNA"/>
</dbReference>
<keyword evidence="1" id="KW-0472">Membrane</keyword>
<accession>A0A3N4SED1</accession>
<gene>
    <name evidence="2" type="ORF">EDD38_3141</name>
</gene>
<evidence type="ECO:0000256" key="1">
    <source>
        <dbReference type="SAM" id="Phobius"/>
    </source>
</evidence>
<name>A0A3N4SED1_9ACTN</name>
<comment type="caution">
    <text evidence="2">The sequence shown here is derived from an EMBL/GenBank/DDBJ whole genome shotgun (WGS) entry which is preliminary data.</text>
</comment>
<dbReference type="Proteomes" id="UP000266906">
    <property type="component" value="Unassembled WGS sequence"/>
</dbReference>
<evidence type="ECO:0000313" key="3">
    <source>
        <dbReference type="Proteomes" id="UP000266906"/>
    </source>
</evidence>
<proteinExistence type="predicted"/>
<evidence type="ECO:0008006" key="4">
    <source>
        <dbReference type="Google" id="ProtNLM"/>
    </source>
</evidence>
<evidence type="ECO:0000313" key="2">
    <source>
        <dbReference type="EMBL" id="RPE34804.1"/>
    </source>
</evidence>
<feature type="transmembrane region" description="Helical" evidence="1">
    <location>
        <begin position="6"/>
        <end position="24"/>
    </location>
</feature>